<evidence type="ECO:0000313" key="2">
    <source>
        <dbReference type="Proteomes" id="UP000253664"/>
    </source>
</evidence>
<comment type="caution">
    <text evidence="1">The sequence shown here is derived from an EMBL/GenBank/DDBJ whole genome shotgun (WGS) entry which is preliminary data.</text>
</comment>
<dbReference type="EMBL" id="LKCN02000017">
    <property type="protein sequence ID" value="RCI08948.1"/>
    <property type="molecule type" value="Genomic_DNA"/>
</dbReference>
<reference evidence="1 2" key="1">
    <citation type="journal article" date="2015" name="BMC Genomics">
        <title>Insights from the genome of Ophiocordyceps polyrhachis-furcata to pathogenicity and host specificity in insect fungi.</title>
        <authorList>
            <person name="Wichadakul D."/>
            <person name="Kobmoo N."/>
            <person name="Ingsriswang S."/>
            <person name="Tangphatsornruang S."/>
            <person name="Chantasingh D."/>
            <person name="Luangsa-ard J.J."/>
            <person name="Eurwilaichitr L."/>
        </authorList>
    </citation>
    <scope>NUCLEOTIDE SEQUENCE [LARGE SCALE GENOMIC DNA]</scope>
    <source>
        <strain evidence="1 2">BCC 54312</strain>
    </source>
</reference>
<protein>
    <submittedName>
        <fullName evidence="1">Uncharacterized protein</fullName>
    </submittedName>
</protein>
<dbReference type="Proteomes" id="UP000253664">
    <property type="component" value="Unassembled WGS sequence"/>
</dbReference>
<gene>
    <name evidence="1" type="ORF">L249_5133</name>
</gene>
<accession>A0A367L3G9</accession>
<dbReference type="AlphaFoldDB" id="A0A367L3G9"/>
<keyword evidence="2" id="KW-1185">Reference proteome</keyword>
<sequence length="120" mass="13362">MSEMLREGEFGLLQIPSSHNLNLVWTTNQTKQLLQSDKAFNQPSSYQPKITNAVGSSQLTVKQKIKVTLLNWQLIKATLISWQPTKAVPTTGLMKTLRHLISNGNNSYQLVGLIINGNNS</sequence>
<evidence type="ECO:0000313" key="1">
    <source>
        <dbReference type="EMBL" id="RCI08948.1"/>
    </source>
</evidence>
<proteinExistence type="predicted"/>
<organism evidence="1 2">
    <name type="scientific">Ophiocordyceps polyrhachis-furcata BCC 54312</name>
    <dbReference type="NCBI Taxonomy" id="1330021"/>
    <lineage>
        <taxon>Eukaryota</taxon>
        <taxon>Fungi</taxon>
        <taxon>Dikarya</taxon>
        <taxon>Ascomycota</taxon>
        <taxon>Pezizomycotina</taxon>
        <taxon>Sordariomycetes</taxon>
        <taxon>Hypocreomycetidae</taxon>
        <taxon>Hypocreales</taxon>
        <taxon>Ophiocordycipitaceae</taxon>
        <taxon>Ophiocordyceps</taxon>
    </lineage>
</organism>
<name>A0A367L3G9_9HYPO</name>